<feature type="compositionally biased region" description="Polar residues" evidence="1">
    <location>
        <begin position="2286"/>
        <end position="2296"/>
    </location>
</feature>
<feature type="region of interest" description="Disordered" evidence="1">
    <location>
        <begin position="1902"/>
        <end position="1986"/>
    </location>
</feature>
<feature type="compositionally biased region" description="Basic and acidic residues" evidence="1">
    <location>
        <begin position="2873"/>
        <end position="2885"/>
    </location>
</feature>
<feature type="region of interest" description="Disordered" evidence="1">
    <location>
        <begin position="2817"/>
        <end position="2986"/>
    </location>
</feature>
<feature type="compositionally biased region" description="Basic residues" evidence="1">
    <location>
        <begin position="2756"/>
        <end position="2780"/>
    </location>
</feature>
<keyword evidence="3" id="KW-1185">Reference proteome</keyword>
<feature type="compositionally biased region" description="Low complexity" evidence="1">
    <location>
        <begin position="1667"/>
        <end position="1681"/>
    </location>
</feature>
<reference evidence="2 3" key="1">
    <citation type="journal article" date="2021" name="Elife">
        <title>Chloroplast acquisition without the gene transfer in kleptoplastic sea slugs, Plakobranchus ocellatus.</title>
        <authorList>
            <person name="Maeda T."/>
            <person name="Takahashi S."/>
            <person name="Yoshida T."/>
            <person name="Shimamura S."/>
            <person name="Takaki Y."/>
            <person name="Nagai Y."/>
            <person name="Toyoda A."/>
            <person name="Suzuki Y."/>
            <person name="Arimoto A."/>
            <person name="Ishii H."/>
            <person name="Satoh N."/>
            <person name="Nishiyama T."/>
            <person name="Hasebe M."/>
            <person name="Maruyama T."/>
            <person name="Minagawa J."/>
            <person name="Obokata J."/>
            <person name="Shigenobu S."/>
        </authorList>
    </citation>
    <scope>NUCLEOTIDE SEQUENCE [LARGE SCALE GENOMIC DNA]</scope>
</reference>
<feature type="compositionally biased region" description="Acidic residues" evidence="1">
    <location>
        <begin position="1503"/>
        <end position="1519"/>
    </location>
</feature>
<feature type="compositionally biased region" description="Low complexity" evidence="1">
    <location>
        <begin position="2711"/>
        <end position="2720"/>
    </location>
</feature>
<evidence type="ECO:0000313" key="2">
    <source>
        <dbReference type="EMBL" id="GFR70880.1"/>
    </source>
</evidence>
<feature type="compositionally biased region" description="Basic and acidic residues" evidence="1">
    <location>
        <begin position="26"/>
        <end position="36"/>
    </location>
</feature>
<feature type="region of interest" description="Disordered" evidence="1">
    <location>
        <begin position="1189"/>
        <end position="1295"/>
    </location>
</feature>
<feature type="compositionally biased region" description="Gly residues" evidence="1">
    <location>
        <begin position="1976"/>
        <end position="1985"/>
    </location>
</feature>
<feature type="region of interest" description="Disordered" evidence="1">
    <location>
        <begin position="1"/>
        <end position="142"/>
    </location>
</feature>
<feature type="compositionally biased region" description="Polar residues" evidence="1">
    <location>
        <begin position="2258"/>
        <end position="2274"/>
    </location>
</feature>
<feature type="region of interest" description="Disordered" evidence="1">
    <location>
        <begin position="580"/>
        <end position="600"/>
    </location>
</feature>
<comment type="caution">
    <text evidence="2">The sequence shown here is derived from an EMBL/GenBank/DDBJ whole genome shotgun (WGS) entry which is preliminary data.</text>
</comment>
<feature type="region of interest" description="Disordered" evidence="1">
    <location>
        <begin position="2238"/>
        <end position="2311"/>
    </location>
</feature>
<feature type="compositionally biased region" description="Polar residues" evidence="1">
    <location>
        <begin position="582"/>
        <end position="594"/>
    </location>
</feature>
<dbReference type="Proteomes" id="UP000762676">
    <property type="component" value="Unassembled WGS sequence"/>
</dbReference>
<feature type="compositionally biased region" description="Basic residues" evidence="1">
    <location>
        <begin position="1628"/>
        <end position="1641"/>
    </location>
</feature>
<feature type="compositionally biased region" description="Low complexity" evidence="1">
    <location>
        <begin position="2927"/>
        <end position="2954"/>
    </location>
</feature>
<feature type="region of interest" description="Disordered" evidence="1">
    <location>
        <begin position="291"/>
        <end position="315"/>
    </location>
</feature>
<feature type="region of interest" description="Disordered" evidence="1">
    <location>
        <begin position="2615"/>
        <end position="2786"/>
    </location>
</feature>
<feature type="compositionally biased region" description="Basic and acidic residues" evidence="1">
    <location>
        <begin position="55"/>
        <end position="64"/>
    </location>
</feature>
<feature type="region of interest" description="Disordered" evidence="1">
    <location>
        <begin position="2396"/>
        <end position="2486"/>
    </location>
</feature>
<feature type="compositionally biased region" description="Polar residues" evidence="1">
    <location>
        <begin position="1771"/>
        <end position="1783"/>
    </location>
</feature>
<feature type="compositionally biased region" description="Basic residues" evidence="1">
    <location>
        <begin position="1560"/>
        <end position="1569"/>
    </location>
</feature>
<feature type="compositionally biased region" description="Low complexity" evidence="1">
    <location>
        <begin position="891"/>
        <end position="905"/>
    </location>
</feature>
<name>A0AAV4FES5_9GAST</name>
<feature type="region of interest" description="Disordered" evidence="1">
    <location>
        <begin position="1828"/>
        <end position="1851"/>
    </location>
</feature>
<feature type="compositionally biased region" description="Low complexity" evidence="1">
    <location>
        <begin position="1570"/>
        <end position="1585"/>
    </location>
</feature>
<feature type="compositionally biased region" description="Low complexity" evidence="1">
    <location>
        <begin position="1828"/>
        <end position="1840"/>
    </location>
</feature>
<feature type="region of interest" description="Disordered" evidence="1">
    <location>
        <begin position="2099"/>
        <end position="2121"/>
    </location>
</feature>
<proteinExistence type="predicted"/>
<feature type="compositionally biased region" description="Polar residues" evidence="1">
    <location>
        <begin position="2739"/>
        <end position="2755"/>
    </location>
</feature>
<feature type="compositionally biased region" description="Basic and acidic residues" evidence="1">
    <location>
        <begin position="2683"/>
        <end position="2695"/>
    </location>
</feature>
<feature type="compositionally biased region" description="Basic and acidic residues" evidence="1">
    <location>
        <begin position="1930"/>
        <end position="1940"/>
    </location>
</feature>
<feature type="compositionally biased region" description="Polar residues" evidence="1">
    <location>
        <begin position="208"/>
        <end position="246"/>
    </location>
</feature>
<feature type="region of interest" description="Disordered" evidence="1">
    <location>
        <begin position="341"/>
        <end position="360"/>
    </location>
</feature>
<feature type="compositionally biased region" description="Basic and acidic residues" evidence="1">
    <location>
        <begin position="1739"/>
        <end position="1749"/>
    </location>
</feature>
<organism evidence="2 3">
    <name type="scientific">Elysia marginata</name>
    <dbReference type="NCBI Taxonomy" id="1093978"/>
    <lineage>
        <taxon>Eukaryota</taxon>
        <taxon>Metazoa</taxon>
        <taxon>Spiralia</taxon>
        <taxon>Lophotrochozoa</taxon>
        <taxon>Mollusca</taxon>
        <taxon>Gastropoda</taxon>
        <taxon>Heterobranchia</taxon>
        <taxon>Euthyneura</taxon>
        <taxon>Panpulmonata</taxon>
        <taxon>Sacoglossa</taxon>
        <taxon>Placobranchoidea</taxon>
        <taxon>Plakobranchidae</taxon>
        <taxon>Elysia</taxon>
    </lineage>
</organism>
<dbReference type="EMBL" id="BMAT01004237">
    <property type="protein sequence ID" value="GFR70880.1"/>
    <property type="molecule type" value="Genomic_DNA"/>
</dbReference>
<gene>
    <name evidence="2" type="ORF">ElyMa_002083200</name>
</gene>
<feature type="compositionally biased region" description="Low complexity" evidence="1">
    <location>
        <begin position="124"/>
        <end position="136"/>
    </location>
</feature>
<evidence type="ECO:0000313" key="3">
    <source>
        <dbReference type="Proteomes" id="UP000762676"/>
    </source>
</evidence>
<feature type="compositionally biased region" description="Polar residues" evidence="1">
    <location>
        <begin position="1062"/>
        <end position="1071"/>
    </location>
</feature>
<evidence type="ECO:0000256" key="1">
    <source>
        <dbReference type="SAM" id="MobiDB-lite"/>
    </source>
</evidence>
<feature type="compositionally biased region" description="Low complexity" evidence="1">
    <location>
        <begin position="1243"/>
        <end position="1262"/>
    </location>
</feature>
<feature type="region of interest" description="Disordered" evidence="1">
    <location>
        <begin position="1476"/>
        <end position="1648"/>
    </location>
</feature>
<feature type="compositionally biased region" description="Low complexity" evidence="1">
    <location>
        <begin position="1222"/>
        <end position="1232"/>
    </location>
</feature>
<feature type="compositionally biased region" description="Polar residues" evidence="1">
    <location>
        <begin position="2849"/>
        <end position="2858"/>
    </location>
</feature>
<feature type="region of interest" description="Disordered" evidence="1">
    <location>
        <begin position="208"/>
        <end position="260"/>
    </location>
</feature>
<feature type="compositionally biased region" description="Polar residues" evidence="1">
    <location>
        <begin position="1691"/>
        <end position="1710"/>
    </location>
</feature>
<feature type="compositionally biased region" description="Basic residues" evidence="1">
    <location>
        <begin position="1"/>
        <end position="12"/>
    </location>
</feature>
<feature type="region of interest" description="Disordered" evidence="1">
    <location>
        <begin position="1664"/>
        <end position="1784"/>
    </location>
</feature>
<feature type="compositionally biased region" description="Polar residues" evidence="1">
    <location>
        <begin position="2407"/>
        <end position="2421"/>
    </location>
</feature>
<feature type="region of interest" description="Disordered" evidence="1">
    <location>
        <begin position="152"/>
        <end position="171"/>
    </location>
</feature>
<feature type="compositionally biased region" description="Low complexity" evidence="1">
    <location>
        <begin position="1955"/>
        <end position="1964"/>
    </location>
</feature>
<feature type="compositionally biased region" description="Polar residues" evidence="1">
    <location>
        <begin position="2103"/>
        <end position="2121"/>
    </location>
</feature>
<feature type="compositionally biased region" description="Polar residues" evidence="1">
    <location>
        <begin position="2817"/>
        <end position="2827"/>
    </location>
</feature>
<accession>A0AAV4FES5</accession>
<feature type="compositionally biased region" description="Polar residues" evidence="1">
    <location>
        <begin position="1284"/>
        <end position="1295"/>
    </location>
</feature>
<feature type="compositionally biased region" description="Basic and acidic residues" evidence="1">
    <location>
        <begin position="2630"/>
        <end position="2663"/>
    </location>
</feature>
<sequence length="3008" mass="322570">MMRWLKDKKKERRTNSATYDDEGKEDDYGFEKERTRAASKSPSTRRQLPPTPATPEEKSPHIYEEIPDMACAASPPPQASTESHRKKLAPFGKKSNSGGKVGKDGGSKLAVGAGKSASGNKYTSDVSSPGVSGGVSKAKKTKLDDADTIGQYIGDDQSRQTPPNLHRNGTPEVHCDVIIKDTHCEILLSRKPKCSGAGSRCGDLVNGGSASSSVPHSNARTSSTGESYPSSRGLTSTPSWSQQSDQYIGPQAGRFSGQVCSRDRRASVDVHSSSKFTSAFSLALSSSSAAPVMGGASLSSGGAQNSGSASFSSSTSRLNSLGASSSFSVLTFSEPHQPKTLNSLKQRKQQQQQQESHVYEHMQAPQGTEENMGVGESAGSATSSAKGVETYTTASNFIARPTIVPFKPLPGAKDPCVEAFGRPLSAGSSSTDAAYASIRDEAVSDSAYQTAPLKNGLAQAGANSSVTYASIQDAEDKDDGLNGSSFRGQVAYSSIQDDQHLQQSTPNGTEGKAQQQRLFYGGNSHSQSYNLANSFQQSVSSKPHSCFQGPIRTGFLHRRSPSDSSSCTYASVSFPAEPKHYNTISDLGSGQPVSESRRRSIGTSQVGVAFGTKQHQAFPSEATACASDASDGIYSGVEPYRVKPLGFGSCAIAKGGATNRNSQICLQRPDFGMKLKNRASFVQQSLYADISSEQNASGRSDLYACIDPASNETDLKAVINETKAFAHSKNIPSNPSNTFLSPHNDLHRFAVDRSSFQIDFCTCSDDHASSCEFGDLTSAKTADDYASMNFTAGKIDKNSNHVLGGAFPGNANNADSNTGPEAAASSSCKDCGRLIKQITYSESYSDDTYEHAYSSRLLTRKSRRYSSPDITFSEISNAECHQDPPSYLQYRSSPSWSRRSPLLDPRVSRDDTWASSPRSDDVIPPAYGALDDNGFVSSHYERYSPTYARNRDKHTLTSSRIDSLAAGQKKIQPWLSASAFPEGLLDQNMADDAKARLRRGAEREGGSAFFSPNSNEDVNFYSIDKENTESKLDHFLQNDLEVLLPENPSGISKKTNSKKSDVNSNSRQGRQSKTEKPKRTVSPKSVDRNVIKNVLTESGLPVEEVETTDQIPDKNTKKLANYFQSLTTSKEALVGSEDSILMAQVDERDPPCSKGSKQLATYTKSSAFTKLPLHSASFCAPKAAESKRKKHPIYGDENNPGSQSSPDVSKARSRLGVENNKTAATSLALPTTSDPPGHQTVLSASRSGSNSEGSSRQSSQAETGSSRKPQNKTDSGDTCYEFDISTSSEGEQQSSYDNILSKVRISLNLEHEVQHIADSRAARRKRLLCRQCKKRAAAAATTTNVYSIVDDTACETETLGAAGTGDGAKGFLNAMDDDFGFMLDDDGMCPHLSLKFGELRAMLDNMFVDQRAAILDCLTDQTGTPNPYSLKNGGHGLHLCGQDLASLPAALQQLCRECGCEVMTSDSESITTIYSGSFQASQPGGPLRMTSPGSGPPQTPSCDSDEGTMADNSGDDDDDLSGREENKTKILKKNSPLSCGHVEGRPPSRKNSSPLDVTTKHYKHGHHRLSVSAASSNSGSTHSVNQKGSKKTFNDDDNDEANNSSGYDEPEEFQRQQYPVPRHERSAHAAHRTRKKEKRERKSATAHNLGSACLCCPEDKTTRKSLTHTSSSACTARSSHSSADRADSGNPKVTSSEKISKNVQNVNSGVQLRKPGSKKHGVTTQCACASPHCPRPGHSHNDHRQERSSSKRGSSADQGVYDREEEEEEATNYQQSTNSSSVSEKALKDIYSPLPAKALCLLTSRHTNTHSNKTNNVNDSEGIININNSSVTSSNSSSSSSGGGGSSFSNASTVSTRNLAVNSAPCTCEKFVTFEQGLEVEMKHPAYLSSSLFSCVASSSVPTAHKEKQTSAEVQVGTKDLAGPGSSTSRETDNAKRHGALETSSNEVASKETGNSDNNVNNNGSVGGNLEDEEMGPGGDNGVNGRGRVTTVQTHLSREETENKAPLCVNAPLANGGRDCAGYGGRCLPCCDPVRSGLELVSEKNAELCPHREGQPGLTCCGGTSKGCLCQCELSQQQQLECGQRALRQHHYRHHHSGKHVSLCSTDKTPSQRTGARSDSNSFALESPDHFHAPHFPPKPKFVSSHSPAFRDNVVKDAGADYSRRKQTIEGETLLGDERGKEVVETGQCVSCVFIKTSNSSANGAHLDECEANARKEKNAKNEERTGRCENKTAEVSPVGTCSQGRIPHDATVPSHKPPTTATTGDPTLNSSLQGVPGARREQCENRCSSTGQQGEPSLHSRDASSSHMQMKSPELPLFLSPVSSPQLVSKTAAPCSSPCAVNSTAVNSPSLNSPTVNSPTVNSPPVNSPCVNAKLVIPRKHKLELATLDLLPETALGSDMNDSENDATSQTSTTAEQNTPAVLKPRPRERAASKTKTNVVQKMAKLFEEHAGSNKPTGNNHEDCNRRGHSTSSPRGQRSGWGKAMPAAARASVATSAAKPDLRLEEGVKVVCDVPSQVTYLSPADPPGVLVEPSVQSSPDVLAHQCSEETDRPRVASLVSCRGSKARSRSEPLQDISVPSDCMEEKTLRAPGFTDTREQTASDGACTVLDMKTDCPDKGLHWPNSKSTDQSREKPATEKRLRFGVGERRATEKAEGETDLVKENVPSADPTRVARPRGSKMKHSDLLKRLKNANDWRSGSESYQMCPEDSSSASSSPSSTKKATMCSPAAVQDGGNPAGSTANTNIASSQTQQGKQKRYSKKPYHKRRSKSRTARRRSGSRAGADREERTYYYFSSDLSDIDVMEVDDWETYASSMSLRKQSQHATRPTAANVDKQEGAGSTGIAKDTPTNGSSFSPLKTRKKAELSLSREAQAKSRTSRELRETGNGGASQNKGNRQSPEETQSTGEEEAEDVSKDDVEVYHCISPTTTTTTNAAAAAAASASASSSPMASPELPKPRRSRRSACADGSGKSNQLEVYKTKRSSNPNKLLSELIIRNYDMQIYGNV</sequence>
<protein>
    <submittedName>
        <fullName evidence="2">Uncharacterized protein</fullName>
    </submittedName>
</protein>
<feature type="region of interest" description="Disordered" evidence="1">
    <location>
        <begin position="1046"/>
        <end position="1087"/>
    </location>
</feature>
<feature type="region of interest" description="Disordered" evidence="1">
    <location>
        <begin position="883"/>
        <end position="925"/>
    </location>
</feature>